<dbReference type="AlphaFoldDB" id="A0A5B7CHN2"/>
<organism evidence="1 2">
    <name type="scientific">Portunus trituberculatus</name>
    <name type="common">Swimming crab</name>
    <name type="synonym">Neptunus trituberculatus</name>
    <dbReference type="NCBI Taxonomy" id="210409"/>
    <lineage>
        <taxon>Eukaryota</taxon>
        <taxon>Metazoa</taxon>
        <taxon>Ecdysozoa</taxon>
        <taxon>Arthropoda</taxon>
        <taxon>Crustacea</taxon>
        <taxon>Multicrustacea</taxon>
        <taxon>Malacostraca</taxon>
        <taxon>Eumalacostraca</taxon>
        <taxon>Eucarida</taxon>
        <taxon>Decapoda</taxon>
        <taxon>Pleocyemata</taxon>
        <taxon>Brachyura</taxon>
        <taxon>Eubrachyura</taxon>
        <taxon>Portunoidea</taxon>
        <taxon>Portunidae</taxon>
        <taxon>Portuninae</taxon>
        <taxon>Portunus</taxon>
    </lineage>
</organism>
<comment type="caution">
    <text evidence="1">The sequence shown here is derived from an EMBL/GenBank/DDBJ whole genome shotgun (WGS) entry which is preliminary data.</text>
</comment>
<accession>A0A5B7CHN2</accession>
<dbReference type="EMBL" id="VSRR010000012">
    <property type="protein sequence ID" value="MPC07946.1"/>
    <property type="molecule type" value="Genomic_DNA"/>
</dbReference>
<gene>
    <name evidence="1" type="ORF">E2C01_000514</name>
</gene>
<proteinExistence type="predicted"/>
<keyword evidence="2" id="KW-1185">Reference proteome</keyword>
<evidence type="ECO:0000313" key="2">
    <source>
        <dbReference type="Proteomes" id="UP000324222"/>
    </source>
</evidence>
<name>A0A5B7CHN2_PORTR</name>
<reference evidence="1 2" key="1">
    <citation type="submission" date="2019-05" db="EMBL/GenBank/DDBJ databases">
        <title>Another draft genome of Portunus trituberculatus and its Hox gene families provides insights of decapod evolution.</title>
        <authorList>
            <person name="Jeong J.-H."/>
            <person name="Song I."/>
            <person name="Kim S."/>
            <person name="Choi T."/>
            <person name="Kim D."/>
            <person name="Ryu S."/>
            <person name="Kim W."/>
        </authorList>
    </citation>
    <scope>NUCLEOTIDE SEQUENCE [LARGE SCALE GENOMIC DNA]</scope>
    <source>
        <tissue evidence="1">Muscle</tissue>
    </source>
</reference>
<evidence type="ECO:0000313" key="1">
    <source>
        <dbReference type="EMBL" id="MPC07946.1"/>
    </source>
</evidence>
<dbReference type="Proteomes" id="UP000324222">
    <property type="component" value="Unassembled WGS sequence"/>
</dbReference>
<sequence>MTIFYKNFSKRLRQLSTAIHGEEEWSGPITAQAGEEGSGALQSLPAPGPFSNHANGFRHKVDEVVGQLPGAKEVHEGFVKLLWVTIILVAKLKELHEKAFLHQRDSRGGENIAAGTRHHQQAAIVSSTPGQHPGNALEFHILLMNYLGFVQLETFPVLWPPLHLVLCPEAYPALHPEVWLVECLVCPSAVCSHHHCLLLGQLAQLEQLKQALIGKQHCHIVEVCHKEARQHHHASQD</sequence>
<protein>
    <submittedName>
        <fullName evidence="1">Uncharacterized protein</fullName>
    </submittedName>
</protein>